<evidence type="ECO:0000256" key="1">
    <source>
        <dbReference type="SAM" id="Phobius"/>
    </source>
</evidence>
<evidence type="ECO:0000313" key="3">
    <source>
        <dbReference type="EMBL" id="SLN32357.1"/>
    </source>
</evidence>
<protein>
    <recommendedName>
        <fullName evidence="2">Inositolphosphotransferase Aur1/Ipt1 domain-containing protein</fullName>
    </recommendedName>
</protein>
<feature type="transmembrane region" description="Helical" evidence="1">
    <location>
        <begin position="308"/>
        <end position="329"/>
    </location>
</feature>
<dbReference type="Proteomes" id="UP000193827">
    <property type="component" value="Unassembled WGS sequence"/>
</dbReference>
<keyword evidence="1" id="KW-1133">Transmembrane helix</keyword>
<gene>
    <name evidence="3" type="ORF">PEL8287_01528</name>
</gene>
<feature type="transmembrane region" description="Helical" evidence="1">
    <location>
        <begin position="209"/>
        <end position="230"/>
    </location>
</feature>
<feature type="transmembrane region" description="Helical" evidence="1">
    <location>
        <begin position="335"/>
        <end position="354"/>
    </location>
</feature>
<feature type="transmembrane region" description="Helical" evidence="1">
    <location>
        <begin position="32"/>
        <end position="51"/>
    </location>
</feature>
<feature type="domain" description="Inositolphosphotransferase Aur1/Ipt1" evidence="2">
    <location>
        <begin position="150"/>
        <end position="347"/>
    </location>
</feature>
<proteinExistence type="predicted"/>
<dbReference type="InterPro" id="IPR026841">
    <property type="entry name" value="Aur1/Ipt1"/>
</dbReference>
<accession>A0A1Y5S6I5</accession>
<dbReference type="GO" id="GO:0016020">
    <property type="term" value="C:membrane"/>
    <property type="evidence" value="ECO:0007669"/>
    <property type="project" value="UniProtKB-SubCell"/>
</dbReference>
<organism evidence="3 4">
    <name type="scientific">Roseovarius litorisediminis</name>
    <dbReference type="NCBI Taxonomy" id="1312363"/>
    <lineage>
        <taxon>Bacteria</taxon>
        <taxon>Pseudomonadati</taxon>
        <taxon>Pseudomonadota</taxon>
        <taxon>Alphaproteobacteria</taxon>
        <taxon>Rhodobacterales</taxon>
        <taxon>Roseobacteraceae</taxon>
        <taxon>Roseovarius</taxon>
    </lineage>
</organism>
<dbReference type="AlphaFoldDB" id="A0A1Y5S6I5"/>
<keyword evidence="1" id="KW-0812">Transmembrane</keyword>
<feature type="transmembrane region" description="Helical" evidence="1">
    <location>
        <begin position="169"/>
        <end position="197"/>
    </location>
</feature>
<sequence>MAMQLETHPRPDSSGWTLRDNPLVQAYSRNKVLFGLIAVHLLAGVGISIALSIPFKSTAVPNLLRLLTTFVPLFLAGLVCWRFIYMARHVRPAKPIHWLLGDIRNTLLEPGRMSGGVISFLGIILFASTFAFIKDTIPLINPFSWDPFFARIDRVLHGGYDPYVLVQPLFGTAAATSLINGVYNIWFFALYYCVFITCFDTSNLQRRNAFLLSFVLVWAIGGNLLAILFASGGPVYYEAFGYGDQFAPLMANLHEMSSINPLSALDLQKMLLDGYLSDGELSGISAMPSMHVTSSWLMAFLGFRYNRLFGWSMVGFAILVQLGSVHLAWHYAVDGYFGFFIALACWWAGNKLALLQD</sequence>
<dbReference type="EMBL" id="FWFL01000003">
    <property type="protein sequence ID" value="SLN32357.1"/>
    <property type="molecule type" value="Genomic_DNA"/>
</dbReference>
<evidence type="ECO:0000313" key="4">
    <source>
        <dbReference type="Proteomes" id="UP000193827"/>
    </source>
</evidence>
<dbReference type="Pfam" id="PF14378">
    <property type="entry name" value="PAP2_3"/>
    <property type="match status" value="1"/>
</dbReference>
<feature type="transmembrane region" description="Helical" evidence="1">
    <location>
        <begin position="281"/>
        <end position="301"/>
    </location>
</feature>
<reference evidence="3 4" key="1">
    <citation type="submission" date="2017-03" db="EMBL/GenBank/DDBJ databases">
        <authorList>
            <person name="Afonso C.L."/>
            <person name="Miller P.J."/>
            <person name="Scott M.A."/>
            <person name="Spackman E."/>
            <person name="Goraichik I."/>
            <person name="Dimitrov K.M."/>
            <person name="Suarez D.L."/>
            <person name="Swayne D.E."/>
        </authorList>
    </citation>
    <scope>NUCLEOTIDE SEQUENCE [LARGE SCALE GENOMIC DNA]</scope>
    <source>
        <strain evidence="3 4">CECT 8287</strain>
    </source>
</reference>
<keyword evidence="4" id="KW-1185">Reference proteome</keyword>
<name>A0A1Y5S6I5_9RHOB</name>
<dbReference type="OrthoDB" id="9816314at2"/>
<feature type="transmembrane region" description="Helical" evidence="1">
    <location>
        <begin position="113"/>
        <end position="133"/>
    </location>
</feature>
<dbReference type="RefSeq" id="WP_085891759.1">
    <property type="nucleotide sequence ID" value="NZ_FWFL01000003.1"/>
</dbReference>
<feature type="transmembrane region" description="Helical" evidence="1">
    <location>
        <begin position="63"/>
        <end position="84"/>
    </location>
</feature>
<evidence type="ECO:0000259" key="2">
    <source>
        <dbReference type="Pfam" id="PF14378"/>
    </source>
</evidence>
<keyword evidence="1" id="KW-0472">Membrane</keyword>